<gene>
    <name evidence="1" type="ORF">GCM10007877_18410</name>
</gene>
<accession>A0AA37T8T6</accession>
<keyword evidence="2" id="KW-1185">Reference proteome</keyword>
<dbReference type="AlphaFoldDB" id="A0AA37T8T6"/>
<dbReference type="Proteomes" id="UP001156870">
    <property type="component" value="Unassembled WGS sequence"/>
</dbReference>
<dbReference type="EMBL" id="BSPD01000039">
    <property type="protein sequence ID" value="GLS26126.1"/>
    <property type="molecule type" value="Genomic_DNA"/>
</dbReference>
<evidence type="ECO:0000313" key="1">
    <source>
        <dbReference type="EMBL" id="GLS26126.1"/>
    </source>
</evidence>
<proteinExistence type="predicted"/>
<protein>
    <submittedName>
        <fullName evidence="1">Uncharacterized protein</fullName>
    </submittedName>
</protein>
<reference evidence="1 2" key="1">
    <citation type="journal article" date="2014" name="Int. J. Syst. Evol. Microbiol.">
        <title>Complete genome sequence of Corynebacterium casei LMG S-19264T (=DSM 44701T), isolated from a smear-ripened cheese.</title>
        <authorList>
            <consortium name="US DOE Joint Genome Institute (JGI-PGF)"/>
            <person name="Walter F."/>
            <person name="Albersmeier A."/>
            <person name="Kalinowski J."/>
            <person name="Ruckert C."/>
        </authorList>
    </citation>
    <scope>NUCLEOTIDE SEQUENCE [LARGE SCALE GENOMIC DNA]</scope>
    <source>
        <strain evidence="1 2">NBRC 110095</strain>
    </source>
</reference>
<organism evidence="1 2">
    <name type="scientific">Marinibactrum halimedae</name>
    <dbReference type="NCBI Taxonomy" id="1444977"/>
    <lineage>
        <taxon>Bacteria</taxon>
        <taxon>Pseudomonadati</taxon>
        <taxon>Pseudomonadota</taxon>
        <taxon>Gammaproteobacteria</taxon>
        <taxon>Cellvibrionales</taxon>
        <taxon>Cellvibrionaceae</taxon>
        <taxon>Marinibactrum</taxon>
    </lineage>
</organism>
<name>A0AA37T8T6_9GAMM</name>
<sequence>MSSIEPETKYNRSKIKKIGVKKGATLCFIPLMLVPYPTKILSTKIFSTKDIFIQHGTDIAD</sequence>
<comment type="caution">
    <text evidence="1">The sequence shown here is derived from an EMBL/GenBank/DDBJ whole genome shotgun (WGS) entry which is preliminary data.</text>
</comment>
<evidence type="ECO:0000313" key="2">
    <source>
        <dbReference type="Proteomes" id="UP001156870"/>
    </source>
</evidence>